<keyword evidence="3" id="KW-1133">Transmembrane helix</keyword>
<protein>
    <recommendedName>
        <fullName evidence="6">Pilus assembly protein PilO</fullName>
    </recommendedName>
</protein>
<feature type="transmembrane region" description="Helical" evidence="3">
    <location>
        <begin position="7"/>
        <end position="27"/>
    </location>
</feature>
<name>A0ABU9W7W1_9MICO</name>
<evidence type="ECO:0008006" key="6">
    <source>
        <dbReference type="Google" id="ProtNLM"/>
    </source>
</evidence>
<keyword evidence="5" id="KW-1185">Reference proteome</keyword>
<feature type="compositionally biased region" description="Low complexity" evidence="2">
    <location>
        <begin position="150"/>
        <end position="160"/>
    </location>
</feature>
<evidence type="ECO:0000256" key="1">
    <source>
        <dbReference type="SAM" id="Coils"/>
    </source>
</evidence>
<evidence type="ECO:0000313" key="4">
    <source>
        <dbReference type="EMBL" id="MEN1948090.1"/>
    </source>
</evidence>
<sequence length="258" mass="26267">MRGQNQIWIIGAVLVSVIIVAAGWFLGVSPQLAAARTAETDQQAVEAQNAQLEAELVTLKEDFSHLDELEAQKATLRQALPAEVSMSTFGREIDALAAATGVGIKNVESEDAVPYIPPVGAASVAPQPIADAEGDASASGDEASGEPTEEPAAPVAAPVPTVPGGTAVAPMPYSNDLVTAAGLLAVPVTIEVTGGQDQLLAFLKAIQFGSRQLSVSTAVRAETQASDLTPPGLKITGYIWVLPEAAVPVAADPTATAG</sequence>
<keyword evidence="3" id="KW-0812">Transmembrane</keyword>
<comment type="caution">
    <text evidence="4">The sequence shown here is derived from an EMBL/GenBank/DDBJ whole genome shotgun (WGS) entry which is preliminary data.</text>
</comment>
<dbReference type="Proteomes" id="UP001425155">
    <property type="component" value="Unassembled WGS sequence"/>
</dbReference>
<proteinExistence type="predicted"/>
<dbReference type="EMBL" id="JBCLVG010000003">
    <property type="protein sequence ID" value="MEN1948090.1"/>
    <property type="molecule type" value="Genomic_DNA"/>
</dbReference>
<keyword evidence="1" id="KW-0175">Coiled coil</keyword>
<evidence type="ECO:0000313" key="5">
    <source>
        <dbReference type="Proteomes" id="UP001425155"/>
    </source>
</evidence>
<evidence type="ECO:0000256" key="3">
    <source>
        <dbReference type="SAM" id="Phobius"/>
    </source>
</evidence>
<feature type="region of interest" description="Disordered" evidence="2">
    <location>
        <begin position="131"/>
        <end position="160"/>
    </location>
</feature>
<accession>A0ABU9W7W1</accession>
<evidence type="ECO:0000256" key="2">
    <source>
        <dbReference type="SAM" id="MobiDB-lite"/>
    </source>
</evidence>
<dbReference type="RefSeq" id="WP_342116041.1">
    <property type="nucleotide sequence ID" value="NZ_JBCAUN010000003.1"/>
</dbReference>
<feature type="coiled-coil region" evidence="1">
    <location>
        <begin position="35"/>
        <end position="69"/>
    </location>
</feature>
<gene>
    <name evidence="4" type="ORF">WJX64_16155</name>
</gene>
<reference evidence="4 5" key="1">
    <citation type="submission" date="2024-03" db="EMBL/GenBank/DDBJ databases">
        <title>YIM 134122 draft genome.</title>
        <authorList>
            <person name="Zuo S."/>
            <person name="Xiong L."/>
        </authorList>
    </citation>
    <scope>NUCLEOTIDE SEQUENCE [LARGE SCALE GENOMIC DNA]</scope>
    <source>
        <strain evidence="4 5">YIM 134122</strain>
    </source>
</reference>
<keyword evidence="3" id="KW-0472">Membrane</keyword>
<organism evidence="4 5">
    <name type="scientific">Leifsonia stereocauli</name>
    <dbReference type="NCBI Taxonomy" id="3134136"/>
    <lineage>
        <taxon>Bacteria</taxon>
        <taxon>Bacillati</taxon>
        <taxon>Actinomycetota</taxon>
        <taxon>Actinomycetes</taxon>
        <taxon>Micrococcales</taxon>
        <taxon>Microbacteriaceae</taxon>
        <taxon>Leifsonia</taxon>
    </lineage>
</organism>